<accession>A0A8K0D2B5</accession>
<dbReference type="GO" id="GO:0051301">
    <property type="term" value="P:cell division"/>
    <property type="evidence" value="ECO:0007669"/>
    <property type="project" value="UniProtKB-UniRule"/>
</dbReference>
<keyword evidence="3 9" id="KW-0158">Chromosome</keyword>
<reference evidence="10" key="1">
    <citation type="submission" date="2019-08" db="EMBL/GenBank/DDBJ databases">
        <title>The genome of the North American firefly Photinus pyralis.</title>
        <authorList>
            <consortium name="Photinus pyralis genome working group"/>
            <person name="Fallon T.R."/>
            <person name="Sander Lower S.E."/>
            <person name="Weng J.-K."/>
        </authorList>
    </citation>
    <scope>NUCLEOTIDE SEQUENCE</scope>
    <source>
        <strain evidence="10">TRF0915ILg1</strain>
        <tissue evidence="10">Whole body</tissue>
    </source>
</reference>
<evidence type="ECO:0000256" key="2">
    <source>
        <dbReference type="ARBA" id="ARBA00009062"/>
    </source>
</evidence>
<proteinExistence type="inferred from homology"/>
<comment type="subunit">
    <text evidence="9">Component of the RZZ complex.</text>
</comment>
<evidence type="ECO:0000313" key="10">
    <source>
        <dbReference type="EMBL" id="KAF2894847.1"/>
    </source>
</evidence>
<dbReference type="GO" id="GO:0007094">
    <property type="term" value="P:mitotic spindle assembly checkpoint signaling"/>
    <property type="evidence" value="ECO:0007669"/>
    <property type="project" value="UniProtKB-UniRule"/>
</dbReference>
<dbReference type="OrthoDB" id="5556307at2759"/>
<dbReference type="EMBL" id="VTPC01006528">
    <property type="protein sequence ID" value="KAF2894847.1"/>
    <property type="molecule type" value="Genomic_DNA"/>
</dbReference>
<evidence type="ECO:0000313" key="11">
    <source>
        <dbReference type="Proteomes" id="UP000801492"/>
    </source>
</evidence>
<dbReference type="GO" id="GO:1990423">
    <property type="term" value="C:RZZ complex"/>
    <property type="evidence" value="ECO:0007669"/>
    <property type="project" value="UniProtKB-UniRule"/>
</dbReference>
<comment type="subcellular location">
    <subcellularLocation>
        <location evidence="1 9">Chromosome</location>
        <location evidence="1 9">Centromere</location>
        <location evidence="1 9">Kinetochore</location>
    </subcellularLocation>
</comment>
<evidence type="ECO:0000256" key="9">
    <source>
        <dbReference type="RuleBase" id="RU369076"/>
    </source>
</evidence>
<dbReference type="Proteomes" id="UP000801492">
    <property type="component" value="Unassembled WGS sequence"/>
</dbReference>
<evidence type="ECO:0000256" key="6">
    <source>
        <dbReference type="ARBA" id="ARBA00022838"/>
    </source>
</evidence>
<dbReference type="AlphaFoldDB" id="A0A8K0D2B5"/>
<dbReference type="Gene3D" id="1.10.287.1880">
    <property type="match status" value="1"/>
</dbReference>
<evidence type="ECO:0000256" key="8">
    <source>
        <dbReference type="ARBA" id="ARBA00023328"/>
    </source>
</evidence>
<dbReference type="Pfam" id="PF09817">
    <property type="entry name" value="Zwilch"/>
    <property type="match status" value="1"/>
</dbReference>
<dbReference type="PANTHER" id="PTHR15995">
    <property type="entry name" value="PROTEIN ZWILCH HOMOLOG"/>
    <property type="match status" value="1"/>
</dbReference>
<evidence type="ECO:0000256" key="7">
    <source>
        <dbReference type="ARBA" id="ARBA00023306"/>
    </source>
</evidence>
<name>A0A8K0D2B5_IGNLU</name>
<comment type="caution">
    <text evidence="10">The sequence shown here is derived from an EMBL/GenBank/DDBJ whole genome shotgun (WGS) entry which is preliminary data.</text>
</comment>
<evidence type="ECO:0000256" key="5">
    <source>
        <dbReference type="ARBA" id="ARBA00022776"/>
    </source>
</evidence>
<sequence length="592" mass="67194">MEQYKDIIVTYTKLPTYILELLQKQEEIVLVHGKKKVIELNGTNTGDVSSKSVLELTGCPLEVDLNVLPTCYTLSSNFTSEEFQHIPIRLHSARKFINGYKGNLVEGATKTSAVYCICDGSDSKRIVVLGSQQSNGYANRVLVSVEDCVDINYPENNIDHMINEHIKDVDVNKPRIETKVTCVHELYGYKLNNQSKIDNLENTGSVLVEETWNSREYSIPEYGAAIKMMLQVIVGHENSLMYPVFQELVFLYHCLNILINNSNKTSSKQDHLDECIISSNPIDSTDINKNISETLQIVNIVKKPSVAPNNIRDAIESLENKNFIDKLWNIFKYCEKVEDLRICLGHLFESISEVPKSALIFDDEENTVIGKMINGIYTGRLMVPCLSSKQSLELLIDLGLQKLKKNYLFIIKSCGFNIGEQLLNIWNSLASPLTETRRGTLAELKLSDSSSQLRFLLCSHILLEFLQLVEQNCCFSKDVSLAVMNQAYNVYIMDSTAINSFLMLEKNQFCDLTVPLTYADAILIDTRPAKWQLKVVSNLKSSSVATVFHYSRKPIFPESIYKYNDLDETINDAINEKYFVTRLSYYSDKIGL</sequence>
<dbReference type="GO" id="GO:0034501">
    <property type="term" value="P:protein localization to kinetochore"/>
    <property type="evidence" value="ECO:0007669"/>
    <property type="project" value="UniProtKB-UniRule"/>
</dbReference>
<keyword evidence="8 9" id="KW-0137">Centromere</keyword>
<dbReference type="Gene3D" id="1.20.58.730">
    <property type="match status" value="1"/>
</dbReference>
<evidence type="ECO:0000256" key="3">
    <source>
        <dbReference type="ARBA" id="ARBA00022454"/>
    </source>
</evidence>
<keyword evidence="4 9" id="KW-0132">Cell division</keyword>
<dbReference type="PANTHER" id="PTHR15995:SF1">
    <property type="entry name" value="PROTEIN ZWILCH HOMOLOG"/>
    <property type="match status" value="1"/>
</dbReference>
<evidence type="ECO:0000256" key="1">
    <source>
        <dbReference type="ARBA" id="ARBA00004629"/>
    </source>
</evidence>
<keyword evidence="5 9" id="KW-0498">Mitosis</keyword>
<protein>
    <recommendedName>
        <fullName evidence="9">Protein zwilch</fullName>
    </recommendedName>
</protein>
<dbReference type="InterPro" id="IPR018630">
    <property type="entry name" value="Zwilch"/>
</dbReference>
<keyword evidence="7 9" id="KW-0131">Cell cycle</keyword>
<comment type="similarity">
    <text evidence="2 9">Belongs to the ZWILCH family.</text>
</comment>
<gene>
    <name evidence="10" type="ORF">ILUMI_11317</name>
</gene>
<comment type="function">
    <text evidence="9">Essential component of the mitotic checkpoint, which prevents cells from prematurely exiting mitosis. Required for the assembly of the dynein-dynactin and MAD1-MAD2 complexes onto kinetochores. Its function related to the spindle assembly machinery is proposed to depend on its association in the mitotic RZZ complex.</text>
</comment>
<evidence type="ECO:0000256" key="4">
    <source>
        <dbReference type="ARBA" id="ARBA00022618"/>
    </source>
</evidence>
<organism evidence="10 11">
    <name type="scientific">Ignelater luminosus</name>
    <name type="common">Cucubano</name>
    <name type="synonym">Pyrophorus luminosus</name>
    <dbReference type="NCBI Taxonomy" id="2038154"/>
    <lineage>
        <taxon>Eukaryota</taxon>
        <taxon>Metazoa</taxon>
        <taxon>Ecdysozoa</taxon>
        <taxon>Arthropoda</taxon>
        <taxon>Hexapoda</taxon>
        <taxon>Insecta</taxon>
        <taxon>Pterygota</taxon>
        <taxon>Neoptera</taxon>
        <taxon>Endopterygota</taxon>
        <taxon>Coleoptera</taxon>
        <taxon>Polyphaga</taxon>
        <taxon>Elateriformia</taxon>
        <taxon>Elateroidea</taxon>
        <taxon>Elateridae</taxon>
        <taxon>Agrypninae</taxon>
        <taxon>Pyrophorini</taxon>
        <taxon>Ignelater</taxon>
    </lineage>
</organism>
<keyword evidence="11" id="KW-1185">Reference proteome</keyword>
<keyword evidence="6 9" id="KW-0995">Kinetochore</keyword>